<sequence>MDDDIVVCGEQMYAESVAEVVSSRVQSSRSSDEENKPSELPVQPLLTSVETMEYIHKLQMYFEVQQNVNDAVCK</sequence>
<name>A0ABQ9G734_9NEOP</name>
<dbReference type="Proteomes" id="UP001159363">
    <property type="component" value="Chromosome 15"/>
</dbReference>
<evidence type="ECO:0000313" key="1">
    <source>
        <dbReference type="EMBL" id="KAJ8866821.1"/>
    </source>
</evidence>
<evidence type="ECO:0000313" key="2">
    <source>
        <dbReference type="Proteomes" id="UP001159363"/>
    </source>
</evidence>
<gene>
    <name evidence="1" type="ORF">PR048_032682</name>
</gene>
<organism evidence="1 2">
    <name type="scientific">Dryococelus australis</name>
    <dbReference type="NCBI Taxonomy" id="614101"/>
    <lineage>
        <taxon>Eukaryota</taxon>
        <taxon>Metazoa</taxon>
        <taxon>Ecdysozoa</taxon>
        <taxon>Arthropoda</taxon>
        <taxon>Hexapoda</taxon>
        <taxon>Insecta</taxon>
        <taxon>Pterygota</taxon>
        <taxon>Neoptera</taxon>
        <taxon>Polyneoptera</taxon>
        <taxon>Phasmatodea</taxon>
        <taxon>Verophasmatodea</taxon>
        <taxon>Anareolatae</taxon>
        <taxon>Phasmatidae</taxon>
        <taxon>Eurycanthinae</taxon>
        <taxon>Dryococelus</taxon>
    </lineage>
</organism>
<proteinExistence type="predicted"/>
<protein>
    <submittedName>
        <fullName evidence="1">Uncharacterized protein</fullName>
    </submittedName>
</protein>
<dbReference type="EMBL" id="JARBHB010000016">
    <property type="protein sequence ID" value="KAJ8866821.1"/>
    <property type="molecule type" value="Genomic_DNA"/>
</dbReference>
<keyword evidence="2" id="KW-1185">Reference proteome</keyword>
<reference evidence="1 2" key="1">
    <citation type="submission" date="2023-02" db="EMBL/GenBank/DDBJ databases">
        <title>LHISI_Scaffold_Assembly.</title>
        <authorList>
            <person name="Stuart O.P."/>
            <person name="Cleave R."/>
            <person name="Magrath M.J.L."/>
            <person name="Mikheyev A.S."/>
        </authorList>
    </citation>
    <scope>NUCLEOTIDE SEQUENCE [LARGE SCALE GENOMIC DNA]</scope>
    <source>
        <strain evidence="1">Daus_M_001</strain>
        <tissue evidence="1">Leg muscle</tissue>
    </source>
</reference>
<comment type="caution">
    <text evidence="1">The sequence shown here is derived from an EMBL/GenBank/DDBJ whole genome shotgun (WGS) entry which is preliminary data.</text>
</comment>
<accession>A0ABQ9G734</accession>